<sequence>MEMQMEQWGSSEVEASRPERSPEESVGVNGRRRRDCQRKALVSTAEEGDGDGSRIGGIQKKRCDSSLRVRSFSSIVGDLLLQERKVGC</sequence>
<reference evidence="2 3" key="1">
    <citation type="submission" date="2022-01" db="EMBL/GenBank/DDBJ databases">
        <authorList>
            <person name="Xiong W."/>
            <person name="Schranz E."/>
        </authorList>
    </citation>
    <scope>NUCLEOTIDE SEQUENCE [LARGE SCALE GENOMIC DNA]</scope>
</reference>
<evidence type="ECO:0000256" key="1">
    <source>
        <dbReference type="SAM" id="MobiDB-lite"/>
    </source>
</evidence>
<dbReference type="Proteomes" id="UP001157418">
    <property type="component" value="Unassembled WGS sequence"/>
</dbReference>
<proteinExistence type="predicted"/>
<dbReference type="EMBL" id="CAKMRJ010005412">
    <property type="protein sequence ID" value="CAH1443324.1"/>
    <property type="molecule type" value="Genomic_DNA"/>
</dbReference>
<name>A0AAU9NZS9_9ASTR</name>
<gene>
    <name evidence="2" type="ORF">LVIROSA_LOCUS29249</name>
</gene>
<dbReference type="AlphaFoldDB" id="A0AAU9NZS9"/>
<comment type="caution">
    <text evidence="2">The sequence shown here is derived from an EMBL/GenBank/DDBJ whole genome shotgun (WGS) entry which is preliminary data.</text>
</comment>
<evidence type="ECO:0000313" key="3">
    <source>
        <dbReference type="Proteomes" id="UP001157418"/>
    </source>
</evidence>
<keyword evidence="3" id="KW-1185">Reference proteome</keyword>
<organism evidence="2 3">
    <name type="scientific">Lactuca virosa</name>
    <dbReference type="NCBI Taxonomy" id="75947"/>
    <lineage>
        <taxon>Eukaryota</taxon>
        <taxon>Viridiplantae</taxon>
        <taxon>Streptophyta</taxon>
        <taxon>Embryophyta</taxon>
        <taxon>Tracheophyta</taxon>
        <taxon>Spermatophyta</taxon>
        <taxon>Magnoliopsida</taxon>
        <taxon>eudicotyledons</taxon>
        <taxon>Gunneridae</taxon>
        <taxon>Pentapetalae</taxon>
        <taxon>asterids</taxon>
        <taxon>campanulids</taxon>
        <taxon>Asterales</taxon>
        <taxon>Asteraceae</taxon>
        <taxon>Cichorioideae</taxon>
        <taxon>Cichorieae</taxon>
        <taxon>Lactucinae</taxon>
        <taxon>Lactuca</taxon>
    </lineage>
</organism>
<evidence type="ECO:0000313" key="2">
    <source>
        <dbReference type="EMBL" id="CAH1443324.1"/>
    </source>
</evidence>
<protein>
    <submittedName>
        <fullName evidence="2">Uncharacterized protein</fullName>
    </submittedName>
</protein>
<accession>A0AAU9NZS9</accession>
<feature type="compositionally biased region" description="Basic and acidic residues" evidence="1">
    <location>
        <begin position="14"/>
        <end position="23"/>
    </location>
</feature>
<feature type="region of interest" description="Disordered" evidence="1">
    <location>
        <begin position="1"/>
        <end position="57"/>
    </location>
</feature>